<evidence type="ECO:0000313" key="2">
    <source>
        <dbReference type="Proteomes" id="UP000425411"/>
    </source>
</evidence>
<sequence>MNKKSLLATFILTSILYYIIPLIFLKFYSGSSDKAGFILILFYICSAFSITMLISYFIERKVYIPLFSIILSIPLIYVFNSSAFVIIILIAIFSFLSYGLSAILK</sequence>
<keyword evidence="2" id="KW-1185">Reference proteome</keyword>
<gene>
    <name evidence="1" type="ORF">FOC49_02455</name>
</gene>
<proteinExistence type="predicted"/>
<reference evidence="1 2" key="1">
    <citation type="submission" date="2019-11" db="EMBL/GenBank/DDBJ databases">
        <title>FDA dAtabase for Regulatory Grade micrObial Sequences (FDA-ARGOS): Supporting development and validation of Infectious Disease Dx tests.</title>
        <authorList>
            <person name="Turner S."/>
            <person name="Byrd R."/>
            <person name="Tallon L."/>
            <person name="Sadzewicz L."/>
            <person name="Vavikolanu K."/>
            <person name="Mehta A."/>
            <person name="Aluvathingal J."/>
            <person name="Nadendla S."/>
            <person name="Myers T."/>
            <person name="Yan Y."/>
            <person name="Sichtig H."/>
        </authorList>
    </citation>
    <scope>NUCLEOTIDE SEQUENCE [LARGE SCALE GENOMIC DNA]</scope>
    <source>
        <strain evidence="1 2">FDAARGOS_741</strain>
    </source>
</reference>
<dbReference type="EMBL" id="CP046314">
    <property type="protein sequence ID" value="QGS08823.1"/>
    <property type="molecule type" value="Genomic_DNA"/>
</dbReference>
<protein>
    <submittedName>
        <fullName evidence="1">Uncharacterized protein</fullName>
    </submittedName>
</protein>
<accession>A0A2X4NFE0</accession>
<name>A0A2X4NFE0_9BACL</name>
<dbReference type="Proteomes" id="UP000425411">
    <property type="component" value="Chromosome"/>
</dbReference>
<organism evidence="1 2">
    <name type="scientific">Gemella morbillorum</name>
    <dbReference type="NCBI Taxonomy" id="29391"/>
    <lineage>
        <taxon>Bacteria</taxon>
        <taxon>Bacillati</taxon>
        <taxon>Bacillota</taxon>
        <taxon>Bacilli</taxon>
        <taxon>Bacillales</taxon>
        <taxon>Gemellaceae</taxon>
        <taxon>Gemella</taxon>
    </lineage>
</organism>
<dbReference type="AlphaFoldDB" id="A0A2X4NFE0"/>
<dbReference type="RefSeq" id="WP_004633133.1">
    <property type="nucleotide sequence ID" value="NZ_CALALO010000018.1"/>
</dbReference>
<evidence type="ECO:0000313" key="1">
    <source>
        <dbReference type="EMBL" id="QGS08823.1"/>
    </source>
</evidence>
<dbReference type="OrthoDB" id="2989916at2"/>